<dbReference type="Proteomes" id="UP000761534">
    <property type="component" value="Unassembled WGS sequence"/>
</dbReference>
<dbReference type="VEuPathDB" id="FungiDB:TRICI_003255"/>
<accession>A0A642V3M7</accession>
<dbReference type="EMBL" id="SWFS01000236">
    <property type="protein sequence ID" value="KAA8913193.1"/>
    <property type="molecule type" value="Genomic_DNA"/>
</dbReference>
<dbReference type="PANTHER" id="PTHR24201">
    <property type="entry name" value="ANK_REP_REGION DOMAIN-CONTAINING PROTEIN"/>
    <property type="match status" value="1"/>
</dbReference>
<keyword evidence="5" id="KW-1185">Reference proteome</keyword>
<evidence type="ECO:0000256" key="3">
    <source>
        <dbReference type="PROSITE-ProRule" id="PRU00023"/>
    </source>
</evidence>
<evidence type="ECO:0000256" key="1">
    <source>
        <dbReference type="ARBA" id="ARBA00022737"/>
    </source>
</evidence>
<evidence type="ECO:0000256" key="2">
    <source>
        <dbReference type="ARBA" id="ARBA00023043"/>
    </source>
</evidence>
<protein>
    <recommendedName>
        <fullName evidence="6">26S proteasome non-ATPase regulatory subunit 10</fullName>
    </recommendedName>
</protein>
<feature type="repeat" description="ANK" evidence="3">
    <location>
        <begin position="176"/>
        <end position="208"/>
    </location>
</feature>
<dbReference type="Gene3D" id="1.25.40.20">
    <property type="entry name" value="Ankyrin repeat-containing domain"/>
    <property type="match status" value="2"/>
</dbReference>
<organism evidence="4 5">
    <name type="scientific">Trichomonascus ciferrii</name>
    <dbReference type="NCBI Taxonomy" id="44093"/>
    <lineage>
        <taxon>Eukaryota</taxon>
        <taxon>Fungi</taxon>
        <taxon>Dikarya</taxon>
        <taxon>Ascomycota</taxon>
        <taxon>Saccharomycotina</taxon>
        <taxon>Dipodascomycetes</taxon>
        <taxon>Dipodascales</taxon>
        <taxon>Trichomonascaceae</taxon>
        <taxon>Trichomonascus</taxon>
        <taxon>Trichomonascus ciferrii complex</taxon>
    </lineage>
</organism>
<dbReference type="PANTHER" id="PTHR24201:SF16">
    <property type="entry name" value="ANKYRIN-1-LIKE-RELATED"/>
    <property type="match status" value="1"/>
</dbReference>
<keyword evidence="2 3" id="KW-0040">ANK repeat</keyword>
<name>A0A642V3M7_9ASCO</name>
<feature type="repeat" description="ANK" evidence="3">
    <location>
        <begin position="143"/>
        <end position="175"/>
    </location>
</feature>
<dbReference type="PRINTS" id="PR01415">
    <property type="entry name" value="ANKYRIN"/>
</dbReference>
<dbReference type="AlphaFoldDB" id="A0A642V3M7"/>
<dbReference type="Pfam" id="PF12796">
    <property type="entry name" value="Ank_2"/>
    <property type="match status" value="3"/>
</dbReference>
<reference evidence="4" key="1">
    <citation type="journal article" date="2019" name="G3 (Bethesda)">
        <title>Genome Assemblies of Two Rare Opportunistic Yeast Pathogens: Diutina rugosa (syn. Candida rugosa) and Trichomonascus ciferrii (syn. Candida ciferrii).</title>
        <authorList>
            <person name="Mixao V."/>
            <person name="Saus E."/>
            <person name="Hansen A.P."/>
            <person name="Lass-Florl C."/>
            <person name="Gabaldon T."/>
        </authorList>
    </citation>
    <scope>NUCLEOTIDE SEQUENCE</scope>
    <source>
        <strain evidence="4">CBS 4856</strain>
    </source>
</reference>
<dbReference type="InterPro" id="IPR036770">
    <property type="entry name" value="Ankyrin_rpt-contain_sf"/>
</dbReference>
<evidence type="ECO:0000313" key="4">
    <source>
        <dbReference type="EMBL" id="KAA8913193.1"/>
    </source>
</evidence>
<keyword evidence="1" id="KW-0677">Repeat</keyword>
<gene>
    <name evidence="4" type="ORF">TRICI_003255</name>
</gene>
<evidence type="ECO:0000313" key="5">
    <source>
        <dbReference type="Proteomes" id="UP000761534"/>
    </source>
</evidence>
<evidence type="ECO:0008006" key="6">
    <source>
        <dbReference type="Google" id="ProtNLM"/>
    </source>
</evidence>
<dbReference type="PROSITE" id="PS50297">
    <property type="entry name" value="ANK_REP_REGION"/>
    <property type="match status" value="2"/>
</dbReference>
<dbReference type="GO" id="GO:0005634">
    <property type="term" value="C:nucleus"/>
    <property type="evidence" value="ECO:0007669"/>
    <property type="project" value="TreeGrafter"/>
</dbReference>
<dbReference type="PROSITE" id="PS50088">
    <property type="entry name" value="ANK_REPEAT"/>
    <property type="match status" value="3"/>
</dbReference>
<dbReference type="SUPFAM" id="SSF48403">
    <property type="entry name" value="Ankyrin repeat"/>
    <property type="match status" value="1"/>
</dbReference>
<proteinExistence type="predicted"/>
<dbReference type="SMART" id="SM00248">
    <property type="entry name" value="ANK"/>
    <property type="match status" value="5"/>
</dbReference>
<dbReference type="OrthoDB" id="539213at2759"/>
<dbReference type="InterPro" id="IPR050776">
    <property type="entry name" value="Ank_Repeat/CDKN_Inhibitor"/>
</dbReference>
<sequence length="236" mass="25329">MEGAPSFPLHEAAREGKTLTIRGLLERDAGLANKKDEDGRTALFWALSSGNTEVASEILKKAKNLRSFDIDETDEAGWTVLHIAASTGNLQAIKELIMPLEPAINAQTNSGSTPLHFAVSKGHVEVVKYLLDNGVSPRLKDKQEQNALHRAASVGNLPIVQLLIDAKCPLNATDRTNWTGLHHALAEGHGDVAIAIVKAGGDLDRADNEGHTPYDVACNDGVSKYVQEQLSQSNNA</sequence>
<comment type="caution">
    <text evidence="4">The sequence shown here is derived from an EMBL/GenBank/DDBJ whole genome shotgun (WGS) entry which is preliminary data.</text>
</comment>
<dbReference type="InterPro" id="IPR002110">
    <property type="entry name" value="Ankyrin_rpt"/>
</dbReference>
<feature type="repeat" description="ANK" evidence="3">
    <location>
        <begin position="110"/>
        <end position="142"/>
    </location>
</feature>